<keyword evidence="3" id="KW-1185">Reference proteome</keyword>
<dbReference type="Proteomes" id="UP000019116">
    <property type="component" value="Chromosome 6A"/>
</dbReference>
<evidence type="ECO:0000256" key="1">
    <source>
        <dbReference type="SAM" id="MobiDB-lite"/>
    </source>
</evidence>
<organism evidence="2">
    <name type="scientific">Triticum aestivum</name>
    <name type="common">Wheat</name>
    <dbReference type="NCBI Taxonomy" id="4565"/>
    <lineage>
        <taxon>Eukaryota</taxon>
        <taxon>Viridiplantae</taxon>
        <taxon>Streptophyta</taxon>
        <taxon>Embryophyta</taxon>
        <taxon>Tracheophyta</taxon>
        <taxon>Spermatophyta</taxon>
        <taxon>Magnoliopsida</taxon>
        <taxon>Liliopsida</taxon>
        <taxon>Poales</taxon>
        <taxon>Poaceae</taxon>
        <taxon>BOP clade</taxon>
        <taxon>Pooideae</taxon>
        <taxon>Triticodae</taxon>
        <taxon>Triticeae</taxon>
        <taxon>Triticinae</taxon>
        <taxon>Triticum</taxon>
    </lineage>
</organism>
<accession>A0A3B6NTU3</accession>
<feature type="compositionally biased region" description="Basic and acidic residues" evidence="1">
    <location>
        <begin position="85"/>
        <end position="96"/>
    </location>
</feature>
<dbReference type="SMR" id="A0A3B6NTU3"/>
<reference evidence="2" key="1">
    <citation type="submission" date="2018-08" db="EMBL/GenBank/DDBJ databases">
        <authorList>
            <person name="Rossello M."/>
        </authorList>
    </citation>
    <scope>NUCLEOTIDE SEQUENCE [LARGE SCALE GENOMIC DNA]</scope>
    <source>
        <strain evidence="2">cv. Chinese Spring</strain>
    </source>
</reference>
<evidence type="ECO:0000313" key="3">
    <source>
        <dbReference type="Proteomes" id="UP000019116"/>
    </source>
</evidence>
<evidence type="ECO:0008006" key="4">
    <source>
        <dbReference type="Google" id="ProtNLM"/>
    </source>
</evidence>
<dbReference type="Gramene" id="TraesCS6A03G0789800.1">
    <property type="protein sequence ID" value="TraesCS6A03G0789800.1.CDS"/>
    <property type="gene ID" value="TraesCS6A03G0789800"/>
</dbReference>
<dbReference type="AlphaFoldDB" id="A0A3B6NTU3"/>
<proteinExistence type="predicted"/>
<dbReference type="SUPFAM" id="SSF82171">
    <property type="entry name" value="DPP6 N-terminal domain-like"/>
    <property type="match status" value="1"/>
</dbReference>
<dbReference type="OrthoDB" id="43744at2759"/>
<sequence length="231" mass="24985">MHAPPPSRMPQAQARLGVARRGKARLGRGESTGAAGHVRRRSTSPPRRSTDARGGRARLCSPAVRAGAGTARSCSSSRAGWAGGWEKKEEKEEKDGMGQMGGCGVVFISVGPIFEAPNATVRVAHTEFDPSELTYDCGDLDVAVKKLTRSEAGNNAFLAVSSCGRWVVFWSGREGHKNLYIVDAAPREEMVWRVTGGQWIETMPSWSPDEKLIALSSNWHEAATTAVFNIY</sequence>
<reference evidence="2" key="2">
    <citation type="submission" date="2018-10" db="UniProtKB">
        <authorList>
            <consortium name="EnsemblPlants"/>
        </authorList>
    </citation>
    <scope>IDENTIFICATION</scope>
</reference>
<dbReference type="PANTHER" id="PTHR32161:SF9">
    <property type="entry name" value="TOLB PROTEIN-LIKE PROTEIN"/>
    <property type="match status" value="1"/>
</dbReference>
<dbReference type="PANTHER" id="PTHR32161">
    <property type="entry name" value="DPP6 N-TERMINAL DOMAIN-LIKE PROTEIN"/>
    <property type="match status" value="1"/>
</dbReference>
<feature type="region of interest" description="Disordered" evidence="1">
    <location>
        <begin position="1"/>
        <end position="97"/>
    </location>
</feature>
<protein>
    <recommendedName>
        <fullName evidence="4">Dipeptidylpeptidase IV N-terminal domain-containing protein</fullName>
    </recommendedName>
</protein>
<dbReference type="Gramene" id="TraesRN6A0100769200.1">
    <property type="protein sequence ID" value="TraesRN6A0100769200.1"/>
    <property type="gene ID" value="TraesRN6A0100769200"/>
</dbReference>
<dbReference type="InterPro" id="IPR011042">
    <property type="entry name" value="6-blade_b-propeller_TolB-like"/>
</dbReference>
<dbReference type="PaxDb" id="4565-Traes_6AL_8E665D0BD.1"/>
<dbReference type="EnsemblPlants" id="TraesCS6A02G300900.1">
    <property type="protein sequence ID" value="TraesCS6A02G300900.1"/>
    <property type="gene ID" value="TraesCS6A02G300900"/>
</dbReference>
<dbReference type="STRING" id="4565.A0A3B6NTU3"/>
<dbReference type="Gramene" id="TraesCS6A02G300900.1">
    <property type="protein sequence ID" value="TraesCS6A02G300900.1"/>
    <property type="gene ID" value="TraesCS6A02G300900"/>
</dbReference>
<name>A0A3B6NTU3_WHEAT</name>
<dbReference type="Gene3D" id="2.120.10.30">
    <property type="entry name" value="TolB, C-terminal domain"/>
    <property type="match status" value="1"/>
</dbReference>
<evidence type="ECO:0000313" key="2">
    <source>
        <dbReference type="EnsemblPlants" id="TraesCS6A02G300900.1"/>
    </source>
</evidence>